<dbReference type="GO" id="GO:0046872">
    <property type="term" value="F:metal ion binding"/>
    <property type="evidence" value="ECO:0007669"/>
    <property type="project" value="UniProtKB-KW"/>
</dbReference>
<dbReference type="PROSITE" id="PS51669">
    <property type="entry name" value="4FE4S_MOW_BIS_MGD"/>
    <property type="match status" value="1"/>
</dbReference>
<dbReference type="CDD" id="cd02766">
    <property type="entry name" value="MopB_3"/>
    <property type="match status" value="1"/>
</dbReference>
<dbReference type="OrthoDB" id="9759518at2"/>
<reference evidence="6 7" key="1">
    <citation type="submission" date="2016-03" db="EMBL/GenBank/DDBJ databases">
        <title>Microsymbionts genomes from the relict species Vavilovia formosa (Stev.) Fed.</title>
        <authorList>
            <person name="Kopat V."/>
            <person name="Chirak E."/>
            <person name="Kimeklis A."/>
            <person name="Andronov E."/>
        </authorList>
    </citation>
    <scope>NUCLEOTIDE SEQUENCE [LARGE SCALE GENOMIC DNA]</scope>
    <source>
        <strain evidence="6 7">Vaf07</strain>
    </source>
</reference>
<dbReference type="Proteomes" id="UP000076574">
    <property type="component" value="Unassembled WGS sequence"/>
</dbReference>
<organism evidence="6 7">
    <name type="scientific">Tardiphaga robiniae</name>
    <dbReference type="NCBI Taxonomy" id="943830"/>
    <lineage>
        <taxon>Bacteria</taxon>
        <taxon>Pseudomonadati</taxon>
        <taxon>Pseudomonadota</taxon>
        <taxon>Alphaproteobacteria</taxon>
        <taxon>Hyphomicrobiales</taxon>
        <taxon>Nitrobacteraceae</taxon>
        <taxon>Tardiphaga</taxon>
    </lineage>
</organism>
<protein>
    <submittedName>
        <fullName evidence="6">Dehydrogenase</fullName>
    </submittedName>
</protein>
<dbReference type="Gene3D" id="3.40.228.10">
    <property type="entry name" value="Dimethylsulfoxide Reductase, domain 2"/>
    <property type="match status" value="1"/>
</dbReference>
<dbReference type="FunFam" id="2.20.25.90:FF:000012">
    <property type="entry name" value="Anaerobic selenocysteine-containing dehydrogenase"/>
    <property type="match status" value="1"/>
</dbReference>
<dbReference type="PANTHER" id="PTHR43742">
    <property type="entry name" value="TRIMETHYLAMINE-N-OXIDE REDUCTASE"/>
    <property type="match status" value="1"/>
</dbReference>
<accession>A0A163XGC4</accession>
<keyword evidence="4" id="KW-0411">Iron-sulfur</keyword>
<dbReference type="EMBL" id="LVYV01000054">
    <property type="protein sequence ID" value="KZD20877.1"/>
    <property type="molecule type" value="Genomic_DNA"/>
</dbReference>
<evidence type="ECO:0000313" key="7">
    <source>
        <dbReference type="Proteomes" id="UP000076574"/>
    </source>
</evidence>
<dbReference type="InterPro" id="IPR009010">
    <property type="entry name" value="Asp_de-COase-like_dom_sf"/>
</dbReference>
<feature type="domain" description="4Fe-4S Mo/W bis-MGD-type" evidence="5">
    <location>
        <begin position="7"/>
        <end position="65"/>
    </location>
</feature>
<dbReference type="FunFam" id="2.40.40.20:FF:000034">
    <property type="entry name" value="Probable oxidoreductase YoaE"/>
    <property type="match status" value="1"/>
</dbReference>
<dbReference type="Gene3D" id="3.40.50.740">
    <property type="match status" value="1"/>
</dbReference>
<dbReference type="STRING" id="943830.A4A58_16685"/>
<keyword evidence="7" id="KW-1185">Reference proteome</keyword>
<gene>
    <name evidence="6" type="ORF">A4A58_16685</name>
</gene>
<keyword evidence="3" id="KW-0408">Iron</keyword>
<dbReference type="InterPro" id="IPR050612">
    <property type="entry name" value="Prok_Mopterin_Oxidored"/>
</dbReference>
<evidence type="ECO:0000256" key="3">
    <source>
        <dbReference type="ARBA" id="ARBA00023004"/>
    </source>
</evidence>
<dbReference type="RefSeq" id="WP_068737708.1">
    <property type="nucleotide sequence ID" value="NZ_LVYV01000054.1"/>
</dbReference>
<dbReference type="Pfam" id="PF01568">
    <property type="entry name" value="Molydop_binding"/>
    <property type="match status" value="1"/>
</dbReference>
<dbReference type="InterPro" id="IPR006657">
    <property type="entry name" value="MoPterin_dinucl-bd_dom"/>
</dbReference>
<comment type="similarity">
    <text evidence="1">Belongs to the prokaryotic molybdopterin-containing oxidoreductase family.</text>
</comment>
<name>A0A163XGC4_9BRAD</name>
<dbReference type="Gene3D" id="2.20.25.90">
    <property type="entry name" value="ADC-like domains"/>
    <property type="match status" value="1"/>
</dbReference>
<keyword evidence="2" id="KW-0479">Metal-binding</keyword>
<dbReference type="CDD" id="cd02786">
    <property type="entry name" value="MopB_CT_3"/>
    <property type="match status" value="1"/>
</dbReference>
<dbReference type="SUPFAM" id="SSF50692">
    <property type="entry name" value="ADC-like"/>
    <property type="match status" value="1"/>
</dbReference>
<evidence type="ECO:0000256" key="4">
    <source>
        <dbReference type="ARBA" id="ARBA00023014"/>
    </source>
</evidence>
<dbReference type="InterPro" id="IPR006656">
    <property type="entry name" value="Mopterin_OxRdtase"/>
</dbReference>
<dbReference type="Gene3D" id="2.40.40.20">
    <property type="match status" value="1"/>
</dbReference>
<proteinExistence type="inferred from homology"/>
<dbReference type="SUPFAM" id="SSF53706">
    <property type="entry name" value="Formate dehydrogenase/DMSO reductase, domains 1-3"/>
    <property type="match status" value="1"/>
</dbReference>
<dbReference type="GO" id="GO:0051536">
    <property type="term" value="F:iron-sulfur cluster binding"/>
    <property type="evidence" value="ECO:0007669"/>
    <property type="project" value="UniProtKB-KW"/>
</dbReference>
<comment type="caution">
    <text evidence="6">The sequence shown here is derived from an EMBL/GenBank/DDBJ whole genome shotgun (WGS) entry which is preliminary data.</text>
</comment>
<dbReference type="PANTHER" id="PTHR43742:SF6">
    <property type="entry name" value="OXIDOREDUCTASE YYAE-RELATED"/>
    <property type="match status" value="1"/>
</dbReference>
<dbReference type="InterPro" id="IPR006963">
    <property type="entry name" value="Mopterin_OxRdtase_4Fe-4S_dom"/>
</dbReference>
<dbReference type="InterPro" id="IPR037920">
    <property type="entry name" value="YoaE_C"/>
</dbReference>
<dbReference type="Pfam" id="PF00384">
    <property type="entry name" value="Molybdopterin"/>
    <property type="match status" value="1"/>
</dbReference>
<dbReference type="Gene3D" id="3.30.2070.10">
    <property type="entry name" value="Formate dehydrogenase/DMSO reductase"/>
    <property type="match status" value="1"/>
</dbReference>
<sequence>MNVQAKIDIKHSTCPHDCPSACALDIEVIGGNTIGRVRGSKEQSYTAGVVCAKVARYAERIHHPERLMYPMRRTGPKGTGHFTRITWDEALDEIATKFDAAERDFGAESVFPYYYAGTMGLVMRDGINRLANVKKYSRFYSTICATIAWAGFAAGTGKVAGVDPREMAKSDLIVIWGTNPVSTQVNVMTHVSRARKERGTKLAVVDIYDNDTMKQADIKILLRPGTDGAFAAGVMHVLFRDNLVDRDYLAKYTDHSPEFEAHLAARTPQWASAICGVPAAEIEAFAHLVGENKRSYFRLGYGFTRSRNGAAQMHAALCVPTVTGAWQYEGGGAFFNNAAIWKFDKTLIEGLDVLDESVRRLDQSKIGRILTGDAEALHNGPPVKAMLIQNTNPMTVAPEQALVRQGFAREDLFVAVHEQFMTETAMMADIVLPATMFMEHDDLYYAGGNQHISVGAKLIDAPEECRSNHDVLQGIATRLGAKHRAFEMHPRDIIDETLQVSGRGGIEGLEADKWRDIQPDFRTSHYLDGFAHADGKFHFKADWSKVPMPNAGLMGAWDEMPSFPDHWAVIEQVDEAHPFRLATSPSRSFLNTSFNETPSSQAREGAPSVMMHPVDAAKLGIADGDAVTLGNTRGETTLTARIFDGLRRGVLIAESVHPNKAHIGGHGINMLTGGEAVAPYGGAAFHDNKVWVKKAS</sequence>
<dbReference type="GO" id="GO:0016491">
    <property type="term" value="F:oxidoreductase activity"/>
    <property type="evidence" value="ECO:0007669"/>
    <property type="project" value="InterPro"/>
</dbReference>
<evidence type="ECO:0000256" key="2">
    <source>
        <dbReference type="ARBA" id="ARBA00022723"/>
    </source>
</evidence>
<evidence type="ECO:0000259" key="5">
    <source>
        <dbReference type="PROSITE" id="PS51669"/>
    </source>
</evidence>
<dbReference type="AlphaFoldDB" id="A0A163XGC4"/>
<evidence type="ECO:0000313" key="6">
    <source>
        <dbReference type="EMBL" id="KZD20877.1"/>
    </source>
</evidence>
<evidence type="ECO:0000256" key="1">
    <source>
        <dbReference type="ARBA" id="ARBA00010312"/>
    </source>
</evidence>
<dbReference type="SMART" id="SM00926">
    <property type="entry name" value="Molybdop_Fe4S4"/>
    <property type="match status" value="1"/>
</dbReference>
<dbReference type="Pfam" id="PF04879">
    <property type="entry name" value="Molybdop_Fe4S4"/>
    <property type="match status" value="1"/>
</dbReference>
<dbReference type="GO" id="GO:0043546">
    <property type="term" value="F:molybdopterin cofactor binding"/>
    <property type="evidence" value="ECO:0007669"/>
    <property type="project" value="InterPro"/>
</dbReference>